<dbReference type="GO" id="GO:0003700">
    <property type="term" value="F:DNA-binding transcription factor activity"/>
    <property type="evidence" value="ECO:0007669"/>
    <property type="project" value="InterPro"/>
</dbReference>
<sequence length="264" mass="28140">MVLCCAESTSTRNADRERLIELVELGHGIGNAHELASELDVSVSTVRRDLAQLDAEGRLARTYGGAIGPARLDRSWHVKSAENQGRKRDIAHRAADMVPTGATVLLDSGTTVAEVAAILGHRGDAQVATNGLSSIVALADTSADVTVLGGRLRRPSESIVGASTLQALQRLTADIAFLGAEALDPERGLNCPEMDQALVKELMAKNGREAWVLADSSKLERDAPFACWAPMGRGIGLITDSLASSEQLLPFRELGWQVEIAPER</sequence>
<dbReference type="InterPro" id="IPR050313">
    <property type="entry name" value="Carb_Metab_HTH_regulators"/>
</dbReference>
<dbReference type="InterPro" id="IPR036390">
    <property type="entry name" value="WH_DNA-bd_sf"/>
</dbReference>
<dbReference type="OrthoDB" id="7688673at2"/>
<dbReference type="Pfam" id="PF08220">
    <property type="entry name" value="HTH_DeoR"/>
    <property type="match status" value="1"/>
</dbReference>
<dbReference type="SUPFAM" id="SSF46785">
    <property type="entry name" value="Winged helix' DNA-binding domain"/>
    <property type="match status" value="1"/>
</dbReference>
<dbReference type="PROSITE" id="PS51000">
    <property type="entry name" value="HTH_DEOR_2"/>
    <property type="match status" value="1"/>
</dbReference>
<dbReference type="SMART" id="SM01134">
    <property type="entry name" value="DeoRC"/>
    <property type="match status" value="1"/>
</dbReference>
<evidence type="ECO:0000256" key="2">
    <source>
        <dbReference type="ARBA" id="ARBA00023163"/>
    </source>
</evidence>
<dbReference type="Pfam" id="PF00455">
    <property type="entry name" value="DeoRC"/>
    <property type="match status" value="1"/>
</dbReference>
<evidence type="ECO:0000259" key="3">
    <source>
        <dbReference type="PROSITE" id="PS51000"/>
    </source>
</evidence>
<dbReference type="Gene3D" id="3.40.50.1360">
    <property type="match status" value="1"/>
</dbReference>
<dbReference type="SUPFAM" id="SSF100950">
    <property type="entry name" value="NagB/RpiA/CoA transferase-like"/>
    <property type="match status" value="1"/>
</dbReference>
<evidence type="ECO:0000313" key="5">
    <source>
        <dbReference type="Proteomes" id="UP000032120"/>
    </source>
</evidence>
<evidence type="ECO:0000256" key="1">
    <source>
        <dbReference type="ARBA" id="ARBA00023015"/>
    </source>
</evidence>
<dbReference type="PANTHER" id="PTHR30363:SF44">
    <property type="entry name" value="AGA OPERON TRANSCRIPTIONAL REPRESSOR-RELATED"/>
    <property type="match status" value="1"/>
</dbReference>
<dbReference type="InterPro" id="IPR037171">
    <property type="entry name" value="NagB/RpiA_transferase-like"/>
</dbReference>
<evidence type="ECO:0000313" key="4">
    <source>
        <dbReference type="EMBL" id="KIP53165.1"/>
    </source>
</evidence>
<dbReference type="SMART" id="SM00420">
    <property type="entry name" value="HTH_DEOR"/>
    <property type="match status" value="1"/>
</dbReference>
<organism evidence="4 5">
    <name type="scientific">Leucobacter komagatae</name>
    <dbReference type="NCBI Taxonomy" id="55969"/>
    <lineage>
        <taxon>Bacteria</taxon>
        <taxon>Bacillati</taxon>
        <taxon>Actinomycetota</taxon>
        <taxon>Actinomycetes</taxon>
        <taxon>Micrococcales</taxon>
        <taxon>Microbacteriaceae</taxon>
        <taxon>Leucobacter</taxon>
    </lineage>
</organism>
<keyword evidence="2" id="KW-0804">Transcription</keyword>
<dbReference type="EMBL" id="JXSQ01000004">
    <property type="protein sequence ID" value="KIP53165.1"/>
    <property type="molecule type" value="Genomic_DNA"/>
</dbReference>
<name>A0A0D0H7J2_9MICO</name>
<dbReference type="PANTHER" id="PTHR30363">
    <property type="entry name" value="HTH-TYPE TRANSCRIPTIONAL REGULATOR SRLR-RELATED"/>
    <property type="match status" value="1"/>
</dbReference>
<protein>
    <recommendedName>
        <fullName evidence="3">HTH deoR-type domain-containing protein</fullName>
    </recommendedName>
</protein>
<dbReference type="RefSeq" id="WP_042543318.1">
    <property type="nucleotide sequence ID" value="NZ_JXSQ01000004.1"/>
</dbReference>
<keyword evidence="1" id="KW-0805">Transcription regulation</keyword>
<proteinExistence type="predicted"/>
<keyword evidence="5" id="KW-1185">Reference proteome</keyword>
<gene>
    <name evidence="4" type="ORF">SD72_04930</name>
</gene>
<dbReference type="InterPro" id="IPR001034">
    <property type="entry name" value="DeoR_HTH"/>
</dbReference>
<dbReference type="InterPro" id="IPR014036">
    <property type="entry name" value="DeoR-like_C"/>
</dbReference>
<dbReference type="AlphaFoldDB" id="A0A0D0H7J2"/>
<feature type="domain" description="HTH deoR-type" evidence="3">
    <location>
        <begin position="13"/>
        <end position="68"/>
    </location>
</feature>
<dbReference type="PRINTS" id="PR00037">
    <property type="entry name" value="HTHLACR"/>
</dbReference>
<reference evidence="4 5" key="1">
    <citation type="submission" date="2015-01" db="EMBL/GenBank/DDBJ databases">
        <title>Draft genome sequence of Leucobacter komagatae strain VKM ST2845.</title>
        <authorList>
            <person name="Karlyshev A.V."/>
            <person name="Kudryashova E.B."/>
        </authorList>
    </citation>
    <scope>NUCLEOTIDE SEQUENCE [LARGE SCALE GENOMIC DNA]</scope>
    <source>
        <strain evidence="4 5">VKM ST2845</strain>
    </source>
</reference>
<comment type="caution">
    <text evidence="4">The sequence shown here is derived from an EMBL/GenBank/DDBJ whole genome shotgun (WGS) entry which is preliminary data.</text>
</comment>
<dbReference type="Proteomes" id="UP000032120">
    <property type="component" value="Unassembled WGS sequence"/>
</dbReference>
<accession>A0A0D0H7J2</accession>